<dbReference type="Gene3D" id="3.40.50.2000">
    <property type="entry name" value="Glycogen Phosphorylase B"/>
    <property type="match status" value="2"/>
</dbReference>
<gene>
    <name evidence="2" type="ORF">MYP_2361</name>
</gene>
<reference evidence="2 3" key="1">
    <citation type="submission" date="2014-09" db="EMBL/GenBank/DDBJ databases">
        <title>Sporocytophaga myxococcoides PG-01 genome sequencing.</title>
        <authorList>
            <person name="Liu L."/>
            <person name="Gao P.J."/>
            <person name="Chen G.J."/>
            <person name="Wang L.S."/>
        </authorList>
    </citation>
    <scope>NUCLEOTIDE SEQUENCE [LARGE SCALE GENOMIC DNA]</scope>
    <source>
        <strain evidence="2 3">PG-01</strain>
    </source>
</reference>
<feature type="domain" description="Glycosyltransferase subfamily 4-like N-terminal" evidence="1">
    <location>
        <begin position="16"/>
        <end position="212"/>
    </location>
</feature>
<dbReference type="Pfam" id="PF13439">
    <property type="entry name" value="Glyco_transf_4"/>
    <property type="match status" value="1"/>
</dbReference>
<evidence type="ECO:0000259" key="1">
    <source>
        <dbReference type="Pfam" id="PF13439"/>
    </source>
</evidence>
<dbReference type="InterPro" id="IPR028098">
    <property type="entry name" value="Glyco_trans_4-like_N"/>
</dbReference>
<evidence type="ECO:0000313" key="2">
    <source>
        <dbReference type="EMBL" id="GAL85133.1"/>
    </source>
</evidence>
<dbReference type="RefSeq" id="WP_045463216.1">
    <property type="nucleotide sequence ID" value="NZ_BBLT01000004.1"/>
</dbReference>
<dbReference type="PANTHER" id="PTHR12526:SF630">
    <property type="entry name" value="GLYCOSYLTRANSFERASE"/>
    <property type="match status" value="1"/>
</dbReference>
<organism evidence="2 3">
    <name type="scientific">Sporocytophaga myxococcoides</name>
    <dbReference type="NCBI Taxonomy" id="153721"/>
    <lineage>
        <taxon>Bacteria</taxon>
        <taxon>Pseudomonadati</taxon>
        <taxon>Bacteroidota</taxon>
        <taxon>Cytophagia</taxon>
        <taxon>Cytophagales</taxon>
        <taxon>Cytophagaceae</taxon>
        <taxon>Sporocytophaga</taxon>
    </lineage>
</organism>
<sequence length="402" mass="46185">MKILYISPRVPYPPTDGGAIGIYNIVTGAARAGQEVYLLSINTPKHFQEGPVVPGLAYQQTVFVNTNFNLFKALNNLLRKEIPYIAERFISDDFSKALEELLKKNKFDIIQFEGTYVAWYIDVVRKFSNCPLVIRAHNVEYVIWDRMAENTMNPVKKFLYSSFGKRLKKFETYYYNKFDGIASITDDDTDRLRGMGIIKPSIKAVPFGVNIEKFLHRVEVPKKPFTIFMLGSLDWMPNQEAVFWFLKTIWPEVQKEIPQLELHIAGKNAPKKFYELNLPNVTMHGFVEDSLKFMQQYDLMAVPLLSGGGMRVKIIEGMAAHKAIISSKVGAEGIMCEDGVNILMADSKEEWIQKIKLYFSDQERFSSIGRNAGRLIESTYSNQIVTRSYIDFYKQLIIKRKA</sequence>
<name>A0A098LGB5_9BACT</name>
<proteinExistence type="predicted"/>
<dbReference type="EMBL" id="BBLT01000004">
    <property type="protein sequence ID" value="GAL85133.1"/>
    <property type="molecule type" value="Genomic_DNA"/>
</dbReference>
<dbReference type="Pfam" id="PF13692">
    <property type="entry name" value="Glyco_trans_1_4"/>
    <property type="match status" value="1"/>
</dbReference>
<dbReference type="PANTHER" id="PTHR12526">
    <property type="entry name" value="GLYCOSYLTRANSFERASE"/>
    <property type="match status" value="1"/>
</dbReference>
<dbReference type="OrthoDB" id="9807209at2"/>
<comment type="caution">
    <text evidence="2">The sequence shown here is derived from an EMBL/GenBank/DDBJ whole genome shotgun (WGS) entry which is preliminary data.</text>
</comment>
<dbReference type="CDD" id="cd03801">
    <property type="entry name" value="GT4_PimA-like"/>
    <property type="match status" value="1"/>
</dbReference>
<dbReference type="SUPFAM" id="SSF53756">
    <property type="entry name" value="UDP-Glycosyltransferase/glycogen phosphorylase"/>
    <property type="match status" value="1"/>
</dbReference>
<keyword evidence="3" id="KW-1185">Reference proteome</keyword>
<accession>A0A098LGB5</accession>
<dbReference type="eggNOG" id="COG0438">
    <property type="taxonomic scope" value="Bacteria"/>
</dbReference>
<protein>
    <recommendedName>
        <fullName evidence="1">Glycosyltransferase subfamily 4-like N-terminal domain-containing protein</fullName>
    </recommendedName>
</protein>
<dbReference type="STRING" id="153721.MYP_2361"/>
<evidence type="ECO:0000313" key="3">
    <source>
        <dbReference type="Proteomes" id="UP000030185"/>
    </source>
</evidence>
<dbReference type="Proteomes" id="UP000030185">
    <property type="component" value="Unassembled WGS sequence"/>
</dbReference>
<dbReference type="AlphaFoldDB" id="A0A098LGB5"/>
<dbReference type="GO" id="GO:0016757">
    <property type="term" value="F:glycosyltransferase activity"/>
    <property type="evidence" value="ECO:0007669"/>
    <property type="project" value="UniProtKB-ARBA"/>
</dbReference>